<dbReference type="OrthoDB" id="5876743at2759"/>
<feature type="region of interest" description="Disordered" evidence="1">
    <location>
        <begin position="85"/>
        <end position="110"/>
    </location>
</feature>
<feature type="region of interest" description="Disordered" evidence="1">
    <location>
        <begin position="426"/>
        <end position="467"/>
    </location>
</feature>
<accession>A0A3P7WTL3</accession>
<feature type="compositionally biased region" description="Basic and acidic residues" evidence="1">
    <location>
        <begin position="170"/>
        <end position="193"/>
    </location>
</feature>
<evidence type="ECO:0000256" key="1">
    <source>
        <dbReference type="SAM" id="MobiDB-lite"/>
    </source>
</evidence>
<feature type="region of interest" description="Disordered" evidence="1">
    <location>
        <begin position="166"/>
        <end position="193"/>
    </location>
</feature>
<name>A0A3P7WTL3_HELPZ</name>
<evidence type="ECO:0000313" key="2">
    <source>
        <dbReference type="EMBL" id="VDO64086.1"/>
    </source>
</evidence>
<feature type="compositionally biased region" description="Basic and acidic residues" evidence="1">
    <location>
        <begin position="426"/>
        <end position="449"/>
    </location>
</feature>
<proteinExistence type="predicted"/>
<dbReference type="AlphaFoldDB" id="A0A3P7WTL3"/>
<organism evidence="2">
    <name type="scientific">Heligmosomoides polygyrus</name>
    <name type="common">Parasitic roundworm</name>
    <dbReference type="NCBI Taxonomy" id="6339"/>
    <lineage>
        <taxon>Eukaryota</taxon>
        <taxon>Metazoa</taxon>
        <taxon>Ecdysozoa</taxon>
        <taxon>Nematoda</taxon>
        <taxon>Chromadorea</taxon>
        <taxon>Rhabditida</taxon>
        <taxon>Rhabditina</taxon>
        <taxon>Rhabditomorpha</taxon>
        <taxon>Strongyloidea</taxon>
        <taxon>Heligmosomidae</taxon>
        <taxon>Heligmosomoides</taxon>
    </lineage>
</organism>
<sequence>MKHPQESDSLQFEVVRARLDRISDGCMEFVHPQMLECLICHLTYQLHKPYNVCRGIRHLKSRHPEIMPEFNGEALRRYKKTGTALRLDDDPNIPRRRKDTTPHAPHPTVSDGAEVLAKMKAQYPGSFDKVHAVYGGRGEPMFVLMNDNNGNDDVAKKTLKMLTDAVVSSSHDKRDQQDQHIEDGDEEMRTGDVKPGKEVVFELSYDYNNLDAEGKPQKHLVRVTPSNHEESANSVQLPADNRRGYFMESEVGTEDLNPLEQVESNEVYFADADRADAGSVDESDVVLGDAEDGSLFELNDIVSAGLHPCDGSVEEVYDDDDEIAQELVLQEEYESQRNNAAIHRYQRVGRQEYAGQEMNEVEYDDENAVIVENPYEEGVVVVQEGYTDGVDEVDGRAQYSGEVVAGDDAQYGDDDMVLHDDEYSDEIGSKNRDASEIEHPAAGGPHEDVIGGGRNRRMRVVQDRRRP</sequence>
<protein>
    <submittedName>
        <fullName evidence="2">Uncharacterized protein</fullName>
    </submittedName>
</protein>
<dbReference type="EMBL" id="UZAH01025448">
    <property type="protein sequence ID" value="VDO64086.1"/>
    <property type="molecule type" value="Genomic_DNA"/>
</dbReference>
<reference evidence="2" key="1">
    <citation type="submission" date="2018-11" db="EMBL/GenBank/DDBJ databases">
        <authorList>
            <consortium name="Pathogen Informatics"/>
        </authorList>
    </citation>
    <scope>NUCLEOTIDE SEQUENCE [LARGE SCALE GENOMIC DNA]</scope>
</reference>
<gene>
    <name evidence="2" type="ORF">HPBE_LOCUS5304</name>
</gene>